<evidence type="ECO:0000256" key="1">
    <source>
        <dbReference type="ARBA" id="ARBA00004514"/>
    </source>
</evidence>
<dbReference type="FunFam" id="1.10.533.10:FF:000013">
    <property type="entry name" value="Apoptosis-associated speck-like protein containing a CARD"/>
    <property type="match status" value="1"/>
</dbReference>
<dbReference type="InterPro" id="IPR025307">
    <property type="entry name" value="FIIND_dom"/>
</dbReference>
<dbReference type="GO" id="GO:0006954">
    <property type="term" value="P:inflammatory response"/>
    <property type="evidence" value="ECO:0007669"/>
    <property type="project" value="UniProtKB-KW"/>
</dbReference>
<evidence type="ECO:0000313" key="8">
    <source>
        <dbReference type="EMBL" id="KAF7688929.1"/>
    </source>
</evidence>
<dbReference type="GO" id="GO:0045087">
    <property type="term" value="P:innate immune response"/>
    <property type="evidence" value="ECO:0007669"/>
    <property type="project" value="UniProtKB-KW"/>
</dbReference>
<dbReference type="Gene3D" id="1.10.533.10">
    <property type="entry name" value="Death Domain, Fas"/>
    <property type="match status" value="1"/>
</dbReference>
<keyword evidence="9" id="KW-1185">Reference proteome</keyword>
<dbReference type="InterPro" id="IPR011029">
    <property type="entry name" value="DEATH-like_dom_sf"/>
</dbReference>
<dbReference type="OrthoDB" id="8891580at2759"/>
<reference evidence="8" key="1">
    <citation type="submission" date="2020-08" db="EMBL/GenBank/DDBJ databases">
        <title>Chromosome-level assembly of Southern catfish (Silurus meridionalis) provides insights into visual adaptation to the nocturnal and benthic lifestyles.</title>
        <authorList>
            <person name="Zhang Y."/>
            <person name="Wang D."/>
            <person name="Peng Z."/>
        </authorList>
    </citation>
    <scope>NUCLEOTIDE SEQUENCE</scope>
    <source>
        <strain evidence="8">SWU-2019-XX</strain>
        <tissue evidence="8">Muscle</tissue>
    </source>
</reference>
<dbReference type="InterPro" id="IPR033516">
    <property type="entry name" value="CARD8/ASC/NALP1_CARD"/>
</dbReference>
<dbReference type="InterPro" id="IPR001315">
    <property type="entry name" value="CARD"/>
</dbReference>
<dbReference type="EMBL" id="JABFDY010000025">
    <property type="protein sequence ID" value="KAF7688929.1"/>
    <property type="molecule type" value="Genomic_DNA"/>
</dbReference>
<dbReference type="PROSITE" id="PS50209">
    <property type="entry name" value="CARD"/>
    <property type="match status" value="1"/>
</dbReference>
<proteinExistence type="predicted"/>
<organism evidence="8 9">
    <name type="scientific">Silurus meridionalis</name>
    <name type="common">Southern catfish</name>
    <name type="synonym">Silurus soldatovi meridionalis</name>
    <dbReference type="NCBI Taxonomy" id="175797"/>
    <lineage>
        <taxon>Eukaryota</taxon>
        <taxon>Metazoa</taxon>
        <taxon>Chordata</taxon>
        <taxon>Craniata</taxon>
        <taxon>Vertebrata</taxon>
        <taxon>Euteleostomi</taxon>
        <taxon>Actinopterygii</taxon>
        <taxon>Neopterygii</taxon>
        <taxon>Teleostei</taxon>
        <taxon>Ostariophysi</taxon>
        <taxon>Siluriformes</taxon>
        <taxon>Siluridae</taxon>
        <taxon>Silurus</taxon>
    </lineage>
</organism>
<dbReference type="Pfam" id="PF13553">
    <property type="entry name" value="FIIND"/>
    <property type="match status" value="1"/>
</dbReference>
<protein>
    <submittedName>
        <fullName evidence="8">Uncharacterized protein</fullName>
    </submittedName>
</protein>
<dbReference type="Pfam" id="PF23679">
    <property type="entry name" value="UPA-FIIND"/>
    <property type="match status" value="1"/>
</dbReference>
<evidence type="ECO:0000256" key="2">
    <source>
        <dbReference type="ARBA" id="ARBA00022490"/>
    </source>
</evidence>
<dbReference type="Pfam" id="PF00619">
    <property type="entry name" value="CARD"/>
    <property type="match status" value="1"/>
</dbReference>
<dbReference type="CDD" id="cd08330">
    <property type="entry name" value="CARD_ASC_NALP1"/>
    <property type="match status" value="1"/>
</dbReference>
<dbReference type="InterPro" id="IPR051249">
    <property type="entry name" value="NLRP_Inflammasome"/>
</dbReference>
<evidence type="ECO:0000259" key="7">
    <source>
        <dbReference type="PROSITE" id="PS51830"/>
    </source>
</evidence>
<comment type="caution">
    <text evidence="8">The sequence shown here is derived from an EMBL/GenBank/DDBJ whole genome shotgun (WGS) entry which is preliminary data.</text>
</comment>
<keyword evidence="4" id="KW-0391">Immunity</keyword>
<evidence type="ECO:0000256" key="5">
    <source>
        <dbReference type="ARBA" id="ARBA00023198"/>
    </source>
</evidence>
<dbReference type="GO" id="GO:0005829">
    <property type="term" value="C:cytosol"/>
    <property type="evidence" value="ECO:0007669"/>
    <property type="project" value="UniProtKB-SubCell"/>
</dbReference>
<dbReference type="GO" id="GO:0042981">
    <property type="term" value="P:regulation of apoptotic process"/>
    <property type="evidence" value="ECO:0007669"/>
    <property type="project" value="InterPro"/>
</dbReference>
<dbReference type="AlphaFoldDB" id="A0A8T0ACC8"/>
<evidence type="ECO:0000256" key="3">
    <source>
        <dbReference type="ARBA" id="ARBA00022588"/>
    </source>
</evidence>
<feature type="domain" description="CARD" evidence="6">
    <location>
        <begin position="359"/>
        <end position="440"/>
    </location>
</feature>
<sequence>MATITQDPSLNDGIESKSVQKIHHDNAGYSFQNLYLCCVARNPEDDFGEDYGNKNGTGSISKSHHDLGHPTAGPELFEPQFVEYCDGNRKTEEYRFFCPHAGQFKCNLTSIVFEMKDKGEVLYRTVNWDDKLLKNLPKMEPAGLLYNIECPEDSIRRLHLPHCEIGKDRDKLTVAHVTGDNTEIMKPLTVTNSHVAVNIQSLSGFGLTVPFKGSSVKAQVLLFYKKHTEQTNKLHIHLLPANISVRDVQKEHESYTYIETVSNCELLNGKKYRLSCKSTDREYQPNPEIVKFIRDYGSNFHPSFEVILYNNDTKVEVTLFSQKGKEVWSSPNIFLPRTGKGTERNSLSLPTTGFECFADKHREQLIQRVSTVMEIADGLKSKNMISPEMYNKIHVEPLRINQMRLLYEVLESGGGAVKAEFYKILKEKHPALVDDLEAGSSQA</sequence>
<name>A0A8T0ACC8_SILME</name>
<dbReference type="PROSITE" id="PS51830">
    <property type="entry name" value="FIIND"/>
    <property type="match status" value="1"/>
</dbReference>
<comment type="subcellular location">
    <subcellularLocation>
        <location evidence="1">Cytoplasm</location>
        <location evidence="1">Cytosol</location>
    </subcellularLocation>
</comment>
<keyword evidence="5" id="KW-0395">Inflammatory response</keyword>
<keyword evidence="2" id="KW-0963">Cytoplasm</keyword>
<dbReference type="PANTHER" id="PTHR46985">
    <property type="entry name" value="NACHT, LRR AND PYD DOMAINS-CONTAINING PROTEIN 1"/>
    <property type="match status" value="1"/>
</dbReference>
<feature type="domain" description="FIIND" evidence="7">
    <location>
        <begin position="75"/>
        <end position="347"/>
    </location>
</feature>
<dbReference type="Proteomes" id="UP000606274">
    <property type="component" value="Unassembled WGS sequence"/>
</dbReference>
<gene>
    <name evidence="8" type="ORF">HF521_013736</name>
</gene>
<dbReference type="PANTHER" id="PTHR46985:SF2">
    <property type="entry name" value="APOPTOSIS-ASSOCIATED SPECK-LIKE PROTEIN CONTAINING A CARD"/>
    <property type="match status" value="1"/>
</dbReference>
<accession>A0A8T0ACC8</accession>
<evidence type="ECO:0000313" key="9">
    <source>
        <dbReference type="Proteomes" id="UP000606274"/>
    </source>
</evidence>
<keyword evidence="3" id="KW-0399">Innate immunity</keyword>
<evidence type="ECO:0000259" key="6">
    <source>
        <dbReference type="PROSITE" id="PS50209"/>
    </source>
</evidence>
<evidence type="ECO:0000256" key="4">
    <source>
        <dbReference type="ARBA" id="ARBA00022859"/>
    </source>
</evidence>
<dbReference type="SUPFAM" id="SSF47986">
    <property type="entry name" value="DEATH domain"/>
    <property type="match status" value="1"/>
</dbReference>